<keyword evidence="4" id="KW-1185">Reference proteome</keyword>
<reference evidence="3 4" key="1">
    <citation type="journal article" date="2017" name="Nat. Ecol. Evol.">
        <title>Scallop genome provides insights into evolution of bilaterian karyotype and development.</title>
        <authorList>
            <person name="Wang S."/>
            <person name="Zhang J."/>
            <person name="Jiao W."/>
            <person name="Li J."/>
            <person name="Xun X."/>
            <person name="Sun Y."/>
            <person name="Guo X."/>
            <person name="Huan P."/>
            <person name="Dong B."/>
            <person name="Zhang L."/>
            <person name="Hu X."/>
            <person name="Sun X."/>
            <person name="Wang J."/>
            <person name="Zhao C."/>
            <person name="Wang Y."/>
            <person name="Wang D."/>
            <person name="Huang X."/>
            <person name="Wang R."/>
            <person name="Lv J."/>
            <person name="Li Y."/>
            <person name="Zhang Z."/>
            <person name="Liu B."/>
            <person name="Lu W."/>
            <person name="Hui Y."/>
            <person name="Liang J."/>
            <person name="Zhou Z."/>
            <person name="Hou R."/>
            <person name="Li X."/>
            <person name="Liu Y."/>
            <person name="Li H."/>
            <person name="Ning X."/>
            <person name="Lin Y."/>
            <person name="Zhao L."/>
            <person name="Xing Q."/>
            <person name="Dou J."/>
            <person name="Li Y."/>
            <person name="Mao J."/>
            <person name="Guo H."/>
            <person name="Dou H."/>
            <person name="Li T."/>
            <person name="Mu C."/>
            <person name="Jiang W."/>
            <person name="Fu Q."/>
            <person name="Fu X."/>
            <person name="Miao Y."/>
            <person name="Liu J."/>
            <person name="Yu Q."/>
            <person name="Li R."/>
            <person name="Liao H."/>
            <person name="Li X."/>
            <person name="Kong Y."/>
            <person name="Jiang Z."/>
            <person name="Chourrout D."/>
            <person name="Li R."/>
            <person name="Bao Z."/>
        </authorList>
    </citation>
    <scope>NUCLEOTIDE SEQUENCE [LARGE SCALE GENOMIC DNA]</scope>
    <source>
        <strain evidence="3 4">PY_sf001</strain>
    </source>
</reference>
<dbReference type="Gene3D" id="2.20.110.10">
    <property type="entry name" value="Histone H3 K4-specific methyltransferase SET7/9 N-terminal domain"/>
    <property type="match status" value="4"/>
</dbReference>
<feature type="compositionally biased region" description="Acidic residues" evidence="2">
    <location>
        <begin position="304"/>
        <end position="313"/>
    </location>
</feature>
<dbReference type="OrthoDB" id="423343at2759"/>
<dbReference type="InterPro" id="IPR003409">
    <property type="entry name" value="MORN"/>
</dbReference>
<feature type="compositionally biased region" description="Basic and acidic residues" evidence="2">
    <location>
        <begin position="342"/>
        <end position="354"/>
    </location>
</feature>
<dbReference type="PANTHER" id="PTHR43215">
    <property type="entry name" value="RADIAL SPOKE HEAD 1 HOMOLOG"/>
    <property type="match status" value="1"/>
</dbReference>
<feature type="region of interest" description="Disordered" evidence="2">
    <location>
        <begin position="286"/>
        <end position="361"/>
    </location>
</feature>
<evidence type="ECO:0000256" key="2">
    <source>
        <dbReference type="SAM" id="MobiDB-lite"/>
    </source>
</evidence>
<accession>A0A210QN08</accession>
<feature type="region of interest" description="Disordered" evidence="2">
    <location>
        <begin position="536"/>
        <end position="555"/>
    </location>
</feature>
<protein>
    <submittedName>
        <fullName evidence="3">MORN repeat-containing protein 1</fullName>
    </submittedName>
</protein>
<evidence type="ECO:0000313" key="4">
    <source>
        <dbReference type="Proteomes" id="UP000242188"/>
    </source>
</evidence>
<evidence type="ECO:0000256" key="1">
    <source>
        <dbReference type="ARBA" id="ARBA00022737"/>
    </source>
</evidence>
<dbReference type="Proteomes" id="UP000242188">
    <property type="component" value="Unassembled WGS sequence"/>
</dbReference>
<feature type="compositionally biased region" description="Acidic residues" evidence="2">
    <location>
        <begin position="324"/>
        <end position="341"/>
    </location>
</feature>
<gene>
    <name evidence="3" type="ORF">KP79_PYT14074</name>
</gene>
<dbReference type="AlphaFoldDB" id="A0A210QN08"/>
<keyword evidence="1" id="KW-0677">Repeat</keyword>
<dbReference type="PANTHER" id="PTHR43215:SF14">
    <property type="entry name" value="RADIAL SPOKE HEAD 1 HOMOLOG"/>
    <property type="match status" value="1"/>
</dbReference>
<name>A0A210QN08_MIZYE</name>
<dbReference type="EMBL" id="NEDP02002762">
    <property type="protein sequence ID" value="OWF50113.1"/>
    <property type="molecule type" value="Genomic_DNA"/>
</dbReference>
<sequence length="555" mass="62767">MATGLVRSASYIGEKKNEMRNGLGVYTYENKYFRYEGQWRNGKKHGHGKLQMQDGSYYEGTFNDGEINGHGFRYFSTTGCKYTGQFHKGELHGTGKMIYTDGSIYDGQWYRNRKHGYGVMRSSDSAVYEGAYQSNLRHGEGLMLYSNGDKYAGQWVNDRRDGEGELTCTDGTVYSGHFIDNLFHGFGLLKHISGYYYNGEWAFGQPVKVATKIVIKIEENPFIIRQGLPFSVKVECQNDEGEVIEEHGRELRLLVGFKYYAPKEGSVLFDMIEDVEDKPIDTPFGYQVVPYPVSDQINTSEGGDGPDDEEKEDELSKSQNQTDIIEDAPEDQGEEEHEEEEKEKGDDGLEKKVEEDEDKTGVAVGTDEEGVAIGGENVPDGAVEEKAEIVEEKESVTLPPPIPNHRCEHGLTDWENLQLAPAPPMYRPFVAMEEAAHGKFSKGKSKSKIVRKTSLVANTITVPQVVHASTMQPLTRRPSFNASRMTTLDRYRKQREKERQEKYAKTGEYVLMVHDVTQPPAMDKVLEPAFHLLKLKRPKREPVKKEKGPKKIHSV</sequence>
<dbReference type="Pfam" id="PF02493">
    <property type="entry name" value="MORN"/>
    <property type="match status" value="8"/>
</dbReference>
<dbReference type="SMART" id="SM00698">
    <property type="entry name" value="MORN"/>
    <property type="match status" value="8"/>
</dbReference>
<comment type="caution">
    <text evidence="3">The sequence shown here is derived from an EMBL/GenBank/DDBJ whole genome shotgun (WGS) entry which is preliminary data.</text>
</comment>
<evidence type="ECO:0000313" key="3">
    <source>
        <dbReference type="EMBL" id="OWF50113.1"/>
    </source>
</evidence>
<dbReference type="STRING" id="6573.A0A210QN08"/>
<organism evidence="3 4">
    <name type="scientific">Mizuhopecten yessoensis</name>
    <name type="common">Japanese scallop</name>
    <name type="synonym">Patinopecten yessoensis</name>
    <dbReference type="NCBI Taxonomy" id="6573"/>
    <lineage>
        <taxon>Eukaryota</taxon>
        <taxon>Metazoa</taxon>
        <taxon>Spiralia</taxon>
        <taxon>Lophotrochozoa</taxon>
        <taxon>Mollusca</taxon>
        <taxon>Bivalvia</taxon>
        <taxon>Autobranchia</taxon>
        <taxon>Pteriomorphia</taxon>
        <taxon>Pectinida</taxon>
        <taxon>Pectinoidea</taxon>
        <taxon>Pectinidae</taxon>
        <taxon>Mizuhopecten</taxon>
    </lineage>
</organism>
<dbReference type="SUPFAM" id="SSF82185">
    <property type="entry name" value="Histone H3 K4-specific methyltransferase SET7/9 N-terminal domain"/>
    <property type="match status" value="2"/>
</dbReference>
<proteinExistence type="predicted"/>